<feature type="domain" description="Protein export membrane protein SecD/SecF C-terminal" evidence="14">
    <location>
        <begin position="117"/>
        <end position="295"/>
    </location>
</feature>
<dbReference type="GO" id="GO:0015450">
    <property type="term" value="F:protein-transporting ATPase activity"/>
    <property type="evidence" value="ECO:0007669"/>
    <property type="project" value="InterPro"/>
</dbReference>
<dbReference type="InterPro" id="IPR005665">
    <property type="entry name" value="SecF_bac"/>
</dbReference>
<keyword evidence="3 12" id="KW-1003">Cell membrane</keyword>
<dbReference type="Gene3D" id="1.20.1640.10">
    <property type="entry name" value="Multidrug efflux transporter AcrB transmembrane domain"/>
    <property type="match status" value="1"/>
</dbReference>
<dbReference type="PANTHER" id="PTHR30081:SF8">
    <property type="entry name" value="PROTEIN TRANSLOCASE SUBUNIT SECF"/>
    <property type="match status" value="1"/>
</dbReference>
<comment type="function">
    <text evidence="9 12">Part of the Sec protein translocase complex. Interacts with the SecYEG preprotein conducting channel. SecDF uses the proton motive force (PMF) to complete protein translocation after the ATP-dependent function of SecA.</text>
</comment>
<dbReference type="InterPro" id="IPR055344">
    <property type="entry name" value="SecD_SecF_C_bact"/>
</dbReference>
<keyword evidence="5 12" id="KW-0653">Protein transport</keyword>
<comment type="similarity">
    <text evidence="10">In the C-terminal section; belongs to the SecD/SecF family. SecF subfamily.</text>
</comment>
<keyword evidence="7 12" id="KW-0811">Translocation</keyword>
<evidence type="ECO:0000256" key="10">
    <source>
        <dbReference type="ARBA" id="ARBA00060856"/>
    </source>
</evidence>
<comment type="similarity">
    <text evidence="12">Belongs to the SecD/SecF family. SecF subfamily.</text>
</comment>
<dbReference type="InterPro" id="IPR022646">
    <property type="entry name" value="SecD/SecF_CS"/>
</dbReference>
<evidence type="ECO:0000256" key="3">
    <source>
        <dbReference type="ARBA" id="ARBA00022475"/>
    </source>
</evidence>
<dbReference type="Proteomes" id="UP000094463">
    <property type="component" value="Chromosome"/>
</dbReference>
<dbReference type="GO" id="GO:0043952">
    <property type="term" value="P:protein transport by the Sec complex"/>
    <property type="evidence" value="ECO:0007669"/>
    <property type="project" value="UniProtKB-UniRule"/>
</dbReference>
<dbReference type="SUPFAM" id="SSF82866">
    <property type="entry name" value="Multidrug efflux transporter AcrB transmembrane domain"/>
    <property type="match status" value="1"/>
</dbReference>
<feature type="transmembrane region" description="Helical" evidence="12">
    <location>
        <begin position="267"/>
        <end position="291"/>
    </location>
</feature>
<dbReference type="Pfam" id="PF07549">
    <property type="entry name" value="Sec_GG"/>
    <property type="match status" value="1"/>
</dbReference>
<evidence type="ECO:0000256" key="9">
    <source>
        <dbReference type="ARBA" id="ARBA00059018"/>
    </source>
</evidence>
<dbReference type="KEGG" id="bbev:BBEV_1115"/>
<evidence type="ECO:0000256" key="1">
    <source>
        <dbReference type="ARBA" id="ARBA00004651"/>
    </source>
</evidence>
<evidence type="ECO:0000256" key="6">
    <source>
        <dbReference type="ARBA" id="ARBA00022989"/>
    </source>
</evidence>
<dbReference type="Pfam" id="PF02355">
    <property type="entry name" value="SecD_SecF_C"/>
    <property type="match status" value="1"/>
</dbReference>
<comment type="subunit">
    <text evidence="12">Forms a complex with SecD. Part of the essential Sec protein translocation apparatus which comprises SecA, SecYEG and auxiliary proteins SecDF. Other proteins may also be involved.</text>
</comment>
<feature type="coiled-coil region" evidence="13">
    <location>
        <begin position="291"/>
        <end position="322"/>
    </location>
</feature>
<feature type="transmembrane region" description="Helical" evidence="12">
    <location>
        <begin position="21"/>
        <end position="42"/>
    </location>
</feature>
<feature type="transmembrane region" description="Helical" evidence="12">
    <location>
        <begin position="158"/>
        <end position="181"/>
    </location>
</feature>
<sequence length="324" mass="35877">MKSVNFKHWNTKIDFVKHRKKFFIASTSFILVGIILLMTVGLNLGIDFRSGTTIDILADEPVTEEEVMSEFEAVGYIPDDLTLAGDANEIGRAQFIGDLDQAETLEIQDHFAEVYGNVPTVSTVTPIVGEELARNAVISVLIASFGIILYVTFRFELLYGISAIVALFHDALLILIVFSILQMEVNIPFIAAVLTIVGYSINDTIVTFDRIRENMSYEKKIKGFEDVARVVNKSLIQTLARSINTVLTVVFAAGALLIFGGEGLRTFSLALVVGLVAGTYSSLFIAAQVFLELKTRQIKKLEEKRIKELQEQEEQAQKAETTSP</sequence>
<evidence type="ECO:0000256" key="7">
    <source>
        <dbReference type="ARBA" id="ARBA00023010"/>
    </source>
</evidence>
<organism evidence="15 16">
    <name type="scientific">Salisediminibacterium beveridgei</name>
    <dbReference type="NCBI Taxonomy" id="632773"/>
    <lineage>
        <taxon>Bacteria</taxon>
        <taxon>Bacillati</taxon>
        <taxon>Bacillota</taxon>
        <taxon>Bacilli</taxon>
        <taxon>Bacillales</taxon>
        <taxon>Bacillaceae</taxon>
        <taxon>Salisediminibacterium</taxon>
    </lineage>
</organism>
<dbReference type="PRINTS" id="PR01755">
    <property type="entry name" value="SECFTRNLCASE"/>
</dbReference>
<gene>
    <name evidence="15" type="primary">secDF-2</name>
    <name evidence="12" type="synonym">secF</name>
    <name evidence="15" type="ORF">BBEV_1115</name>
</gene>
<evidence type="ECO:0000256" key="2">
    <source>
        <dbReference type="ARBA" id="ARBA00022448"/>
    </source>
</evidence>
<evidence type="ECO:0000256" key="13">
    <source>
        <dbReference type="SAM" id="Coils"/>
    </source>
</evidence>
<keyword evidence="2 12" id="KW-0813">Transport</keyword>
<evidence type="ECO:0000256" key="11">
    <source>
        <dbReference type="ARBA" id="ARBA00061053"/>
    </source>
</evidence>
<name>A0A1D7QTY5_9BACI</name>
<evidence type="ECO:0000256" key="5">
    <source>
        <dbReference type="ARBA" id="ARBA00022927"/>
    </source>
</evidence>
<dbReference type="EMBL" id="CP012502">
    <property type="protein sequence ID" value="AOM82484.1"/>
    <property type="molecule type" value="Genomic_DNA"/>
</dbReference>
<evidence type="ECO:0000313" key="16">
    <source>
        <dbReference type="Proteomes" id="UP000094463"/>
    </source>
</evidence>
<feature type="transmembrane region" description="Helical" evidence="12">
    <location>
        <begin position="243"/>
        <end position="261"/>
    </location>
</feature>
<reference evidence="15 16" key="1">
    <citation type="submission" date="2015-08" db="EMBL/GenBank/DDBJ databases">
        <title>The complete genome sequence of Bacillus beveridgei MLTeJB.</title>
        <authorList>
            <person name="Hanson T.E."/>
            <person name="Mesa C."/>
            <person name="Basesman S.M."/>
            <person name="Oremland R.S."/>
        </authorList>
    </citation>
    <scope>NUCLEOTIDE SEQUENCE [LARGE SCALE GENOMIC DNA]</scope>
    <source>
        <strain evidence="15 16">MLTeJB</strain>
    </source>
</reference>
<evidence type="ECO:0000256" key="4">
    <source>
        <dbReference type="ARBA" id="ARBA00022692"/>
    </source>
</evidence>
<proteinExistence type="inferred from homology"/>
<comment type="similarity">
    <text evidence="11">In the N-terminal section; belongs to the SecD/SecF family. SecD subfamily.</text>
</comment>
<dbReference type="PANTHER" id="PTHR30081">
    <property type="entry name" value="PROTEIN-EXPORT MEMBRANE PROTEIN SEC"/>
    <property type="match status" value="1"/>
</dbReference>
<dbReference type="GO" id="GO:0005886">
    <property type="term" value="C:plasma membrane"/>
    <property type="evidence" value="ECO:0007669"/>
    <property type="project" value="UniProtKB-SubCell"/>
</dbReference>
<dbReference type="NCBIfam" id="TIGR00916">
    <property type="entry name" value="2A0604s01"/>
    <property type="match status" value="1"/>
</dbReference>
<dbReference type="NCBIfam" id="TIGR00966">
    <property type="entry name" value="transloc_SecF"/>
    <property type="match status" value="1"/>
</dbReference>
<dbReference type="FunFam" id="1.20.1640.10:FF:000024">
    <property type="entry name" value="Multifunctional fusion protein"/>
    <property type="match status" value="1"/>
</dbReference>
<dbReference type="InterPro" id="IPR022813">
    <property type="entry name" value="SecD/SecF_arch_bac"/>
</dbReference>
<keyword evidence="4 12" id="KW-0812">Transmembrane</keyword>
<keyword evidence="16" id="KW-1185">Reference proteome</keyword>
<feature type="transmembrane region" description="Helical" evidence="12">
    <location>
        <begin position="132"/>
        <end position="151"/>
    </location>
</feature>
<dbReference type="PATRIC" id="fig|632773.3.peg.1183"/>
<keyword evidence="13" id="KW-0175">Coiled coil</keyword>
<dbReference type="AlphaFoldDB" id="A0A1D7QTY5"/>
<protein>
    <recommendedName>
        <fullName evidence="12">Protein-export membrane protein SecF</fullName>
    </recommendedName>
</protein>
<dbReference type="InterPro" id="IPR048634">
    <property type="entry name" value="SecD_SecF_C"/>
</dbReference>
<dbReference type="HAMAP" id="MF_01464_B">
    <property type="entry name" value="SecF_B"/>
    <property type="match status" value="1"/>
</dbReference>
<evidence type="ECO:0000256" key="12">
    <source>
        <dbReference type="HAMAP-Rule" id="MF_01464"/>
    </source>
</evidence>
<dbReference type="STRING" id="632773.BBEV_1115"/>
<dbReference type="GO" id="GO:0065002">
    <property type="term" value="P:intracellular protein transmembrane transport"/>
    <property type="evidence" value="ECO:0007669"/>
    <property type="project" value="UniProtKB-UniRule"/>
</dbReference>
<dbReference type="GO" id="GO:0006605">
    <property type="term" value="P:protein targeting"/>
    <property type="evidence" value="ECO:0007669"/>
    <property type="project" value="UniProtKB-UniRule"/>
</dbReference>
<accession>A0A1D7QTY5</accession>
<evidence type="ECO:0000313" key="15">
    <source>
        <dbReference type="EMBL" id="AOM82484.1"/>
    </source>
</evidence>
<keyword evidence="6 12" id="KW-1133">Transmembrane helix</keyword>
<evidence type="ECO:0000256" key="8">
    <source>
        <dbReference type="ARBA" id="ARBA00023136"/>
    </source>
</evidence>
<evidence type="ECO:0000259" key="14">
    <source>
        <dbReference type="Pfam" id="PF02355"/>
    </source>
</evidence>
<dbReference type="InterPro" id="IPR022645">
    <property type="entry name" value="SecD/SecF_bac"/>
</dbReference>
<comment type="subcellular location">
    <subcellularLocation>
        <location evidence="1 12">Cell membrane</location>
        <topology evidence="1 12">Multi-pass membrane protein</topology>
    </subcellularLocation>
</comment>
<keyword evidence="8 12" id="KW-0472">Membrane</keyword>
<feature type="transmembrane region" description="Helical" evidence="12">
    <location>
        <begin position="187"/>
        <end position="208"/>
    </location>
</feature>